<evidence type="ECO:0000313" key="2">
    <source>
        <dbReference type="Proteomes" id="UP001054945"/>
    </source>
</evidence>
<dbReference type="EMBL" id="BPLR01013395">
    <property type="protein sequence ID" value="GIY60910.1"/>
    <property type="molecule type" value="Genomic_DNA"/>
</dbReference>
<accession>A0AAV4USM3</accession>
<gene>
    <name evidence="1" type="ORF">CEXT_204231</name>
</gene>
<dbReference type="Proteomes" id="UP001054945">
    <property type="component" value="Unassembled WGS sequence"/>
</dbReference>
<protein>
    <submittedName>
        <fullName evidence="1">Uncharacterized protein</fullName>
    </submittedName>
</protein>
<reference evidence="1 2" key="1">
    <citation type="submission" date="2021-06" db="EMBL/GenBank/DDBJ databases">
        <title>Caerostris extrusa draft genome.</title>
        <authorList>
            <person name="Kono N."/>
            <person name="Arakawa K."/>
        </authorList>
    </citation>
    <scope>NUCLEOTIDE SEQUENCE [LARGE SCALE GENOMIC DNA]</scope>
</reference>
<name>A0AAV4USM3_CAEEX</name>
<organism evidence="1 2">
    <name type="scientific">Caerostris extrusa</name>
    <name type="common">Bark spider</name>
    <name type="synonym">Caerostris bankana</name>
    <dbReference type="NCBI Taxonomy" id="172846"/>
    <lineage>
        <taxon>Eukaryota</taxon>
        <taxon>Metazoa</taxon>
        <taxon>Ecdysozoa</taxon>
        <taxon>Arthropoda</taxon>
        <taxon>Chelicerata</taxon>
        <taxon>Arachnida</taxon>
        <taxon>Araneae</taxon>
        <taxon>Araneomorphae</taxon>
        <taxon>Entelegynae</taxon>
        <taxon>Araneoidea</taxon>
        <taxon>Araneidae</taxon>
        <taxon>Caerostris</taxon>
    </lineage>
</organism>
<evidence type="ECO:0000313" key="1">
    <source>
        <dbReference type="EMBL" id="GIY60910.1"/>
    </source>
</evidence>
<comment type="caution">
    <text evidence="1">The sequence shown here is derived from an EMBL/GenBank/DDBJ whole genome shotgun (WGS) entry which is preliminary data.</text>
</comment>
<sequence length="84" mass="10018">MIERQAANRINKYRVNFTTGLSDHMSKLSADYYDIIDVNRFRLNGLSYRSHLWLFFSSLVLGEWTFENRLALKILVFTNNRLNE</sequence>
<keyword evidence="2" id="KW-1185">Reference proteome</keyword>
<proteinExistence type="predicted"/>
<dbReference type="AlphaFoldDB" id="A0AAV4USM3"/>